<organism evidence="1 2">
    <name type="scientific">Megaselia scalaris</name>
    <name type="common">Humpbacked fly</name>
    <name type="synonym">Phora scalaris</name>
    <dbReference type="NCBI Taxonomy" id="36166"/>
    <lineage>
        <taxon>Eukaryota</taxon>
        <taxon>Metazoa</taxon>
        <taxon>Ecdysozoa</taxon>
        <taxon>Arthropoda</taxon>
        <taxon>Hexapoda</taxon>
        <taxon>Insecta</taxon>
        <taxon>Pterygota</taxon>
        <taxon>Neoptera</taxon>
        <taxon>Endopterygota</taxon>
        <taxon>Diptera</taxon>
        <taxon>Brachycera</taxon>
        <taxon>Muscomorpha</taxon>
        <taxon>Platypezoidea</taxon>
        <taxon>Phoridae</taxon>
        <taxon>Megaseliini</taxon>
        <taxon>Megaselia</taxon>
    </lineage>
</organism>
<proteinExistence type="predicted"/>
<dbReference type="AlphaFoldDB" id="T1GQE9"/>
<dbReference type="EMBL" id="CAQQ02144623">
    <property type="status" value="NOT_ANNOTATED_CDS"/>
    <property type="molecule type" value="Genomic_DNA"/>
</dbReference>
<reference evidence="2" key="1">
    <citation type="submission" date="2013-02" db="EMBL/GenBank/DDBJ databases">
        <authorList>
            <person name="Hughes D."/>
        </authorList>
    </citation>
    <scope>NUCLEOTIDE SEQUENCE</scope>
    <source>
        <strain>Durham</strain>
        <strain evidence="2">NC isolate 2 -- Noor lab</strain>
    </source>
</reference>
<dbReference type="HOGENOM" id="CLU_2852275_0_0_1"/>
<dbReference type="Proteomes" id="UP000015102">
    <property type="component" value="Unassembled WGS sequence"/>
</dbReference>
<protein>
    <submittedName>
        <fullName evidence="1">Uncharacterized protein</fullName>
    </submittedName>
</protein>
<evidence type="ECO:0000313" key="2">
    <source>
        <dbReference type="Proteomes" id="UP000015102"/>
    </source>
</evidence>
<name>T1GQE9_MEGSC</name>
<accession>T1GQE9</accession>
<sequence>MNSYYPPILKRQNCLRYIKEMITSLWKPLDYQTSGLRMEEHSCTIRSPALPILALKSFVITEYKA</sequence>
<keyword evidence="2" id="KW-1185">Reference proteome</keyword>
<reference evidence="1" key="2">
    <citation type="submission" date="2015-06" db="UniProtKB">
        <authorList>
            <consortium name="EnsemblMetazoa"/>
        </authorList>
    </citation>
    <scope>IDENTIFICATION</scope>
</reference>
<evidence type="ECO:0000313" key="1">
    <source>
        <dbReference type="EnsemblMetazoa" id="MESCA005853-PA"/>
    </source>
</evidence>
<dbReference type="EnsemblMetazoa" id="MESCA005853-RA">
    <property type="protein sequence ID" value="MESCA005853-PA"/>
    <property type="gene ID" value="MESCA005853"/>
</dbReference>
<dbReference type="EMBL" id="CAQQ02144622">
    <property type="status" value="NOT_ANNOTATED_CDS"/>
    <property type="molecule type" value="Genomic_DNA"/>
</dbReference>